<reference evidence="1 2" key="1">
    <citation type="submission" date="2013-08" db="EMBL/GenBank/DDBJ databases">
        <authorList>
            <person name="Durkin A.S."/>
            <person name="Haft D.R."/>
            <person name="McCorrison J."/>
            <person name="Torralba M."/>
            <person name="Gillis M."/>
            <person name="Haft D.H."/>
            <person name="Methe B."/>
            <person name="Sutton G."/>
            <person name="Nelson K.E."/>
        </authorList>
    </citation>
    <scope>NUCLEOTIDE SEQUENCE [LARGE SCALE GENOMIC DNA]</scope>
    <source>
        <strain evidence="1 2">F0493</strain>
    </source>
</reference>
<comment type="caution">
    <text evidence="1">The sequence shown here is derived from an EMBL/GenBank/DDBJ whole genome shotgun (WGS) entry which is preliminary data.</text>
</comment>
<dbReference type="PATRIC" id="fig|1395125.3.peg.2144"/>
<accession>U2MJ11</accession>
<sequence length="68" mass="8020">MLQIIFLFNINNTSIPYQPICGYKYPDMQRRRCYIKIHIFSRLNLGCIVPKKRNTYGVGPRKPYVNPG</sequence>
<proteinExistence type="predicted"/>
<organism evidence="1 2">
    <name type="scientific">Segatella salivae F0493</name>
    <dbReference type="NCBI Taxonomy" id="1395125"/>
    <lineage>
        <taxon>Bacteria</taxon>
        <taxon>Pseudomonadati</taxon>
        <taxon>Bacteroidota</taxon>
        <taxon>Bacteroidia</taxon>
        <taxon>Bacteroidales</taxon>
        <taxon>Prevotellaceae</taxon>
        <taxon>Segatella</taxon>
    </lineage>
</organism>
<evidence type="ECO:0000313" key="2">
    <source>
        <dbReference type="Proteomes" id="UP000017023"/>
    </source>
</evidence>
<dbReference type="AlphaFoldDB" id="U2MJ11"/>
<gene>
    <name evidence="1" type="ORF">HMPREF9145_2169</name>
</gene>
<dbReference type="RefSeq" id="WP_021826216.1">
    <property type="nucleotide sequence ID" value="NZ_AWGW01000027.1"/>
</dbReference>
<dbReference type="EMBL" id="AWGW01000027">
    <property type="protein sequence ID" value="ERJ99248.1"/>
    <property type="molecule type" value="Genomic_DNA"/>
</dbReference>
<name>U2MJ11_9BACT</name>
<dbReference type="Proteomes" id="UP000017023">
    <property type="component" value="Unassembled WGS sequence"/>
</dbReference>
<protein>
    <submittedName>
        <fullName evidence="1">Uncharacterized protein</fullName>
    </submittedName>
</protein>
<evidence type="ECO:0000313" key="1">
    <source>
        <dbReference type="EMBL" id="ERJ99248.1"/>
    </source>
</evidence>
<dbReference type="GeneID" id="78499271"/>